<dbReference type="Gene3D" id="2.40.30.170">
    <property type="match status" value="1"/>
</dbReference>
<evidence type="ECO:0000313" key="3">
    <source>
        <dbReference type="EMBL" id="VAW45870.1"/>
    </source>
</evidence>
<protein>
    <submittedName>
        <fullName evidence="3">Efflux transporter, RND family, MFP subunit, AcrA/E family</fullName>
    </submittedName>
</protein>
<feature type="domain" description="YknX-like C-terminal permuted SH3-like" evidence="2">
    <location>
        <begin position="297"/>
        <end position="356"/>
    </location>
</feature>
<evidence type="ECO:0000259" key="2">
    <source>
        <dbReference type="Pfam" id="PF25989"/>
    </source>
</evidence>
<dbReference type="PANTHER" id="PTHR30469">
    <property type="entry name" value="MULTIDRUG RESISTANCE PROTEIN MDTA"/>
    <property type="match status" value="1"/>
</dbReference>
<dbReference type="EMBL" id="UOFC01000081">
    <property type="protein sequence ID" value="VAW45870.1"/>
    <property type="molecule type" value="Genomic_DNA"/>
</dbReference>
<dbReference type="SUPFAM" id="SSF111369">
    <property type="entry name" value="HlyD-like secretion proteins"/>
    <property type="match status" value="1"/>
</dbReference>
<dbReference type="NCBIfam" id="TIGR01730">
    <property type="entry name" value="RND_mfp"/>
    <property type="match status" value="1"/>
</dbReference>
<gene>
    <name evidence="3" type="ORF">MNBD_GAMMA03-32</name>
</gene>
<dbReference type="GO" id="GO:1990281">
    <property type="term" value="C:efflux pump complex"/>
    <property type="evidence" value="ECO:0007669"/>
    <property type="project" value="TreeGrafter"/>
</dbReference>
<reference evidence="3" key="1">
    <citation type="submission" date="2018-06" db="EMBL/GenBank/DDBJ databases">
        <authorList>
            <person name="Zhirakovskaya E."/>
        </authorList>
    </citation>
    <scope>NUCLEOTIDE SEQUENCE</scope>
</reference>
<sequence length="381" mass="41296">MKQFSRYLGVPFLMVILALSGCEQPQEENKALNQTLNQNKAVDVQVETVQLGDIPLMAVVPGSVVPEQKASIASRLIGYIKALDVQVGQKVKQGDLLFSIDSADIKSQITQANAAYQQALAGLRDAKLDFDRFRKLFKNESVSKQQYDKMRLQYSVAQQNVAAAKSSLNQAKEQLHYANVKAPFDGVVVEKLAVAGDLAAPGKPVLVIENSASLSVQTEVAGDLFAVLRLGDEVRIELEGQSEPFNGTVYTLVGAANPKTRTHTVKLSLPKNLIINSGTFARVSFKRGVRQTMMVSESAVVNRAGIDGVFVVKEGKAFFHMVRTGLKQNDLIEIQSGLALGETIVVSSAQPLWNGDVLNSQNKKMTRVQPSGVQADIEGGQ</sequence>
<dbReference type="PANTHER" id="PTHR30469:SF15">
    <property type="entry name" value="HLYD FAMILY OF SECRETION PROTEINS"/>
    <property type="match status" value="1"/>
</dbReference>
<dbReference type="InterPro" id="IPR006143">
    <property type="entry name" value="RND_pump_MFP"/>
</dbReference>
<dbReference type="GO" id="GO:0015562">
    <property type="term" value="F:efflux transmembrane transporter activity"/>
    <property type="evidence" value="ECO:0007669"/>
    <property type="project" value="TreeGrafter"/>
</dbReference>
<dbReference type="InterPro" id="IPR058647">
    <property type="entry name" value="BSH_CzcB-like"/>
</dbReference>
<name>A0A3B0W000_9ZZZZ</name>
<dbReference type="AlphaFoldDB" id="A0A3B0W000"/>
<proteinExistence type="predicted"/>
<dbReference type="PROSITE" id="PS51257">
    <property type="entry name" value="PROKAR_LIPOPROTEIN"/>
    <property type="match status" value="1"/>
</dbReference>
<dbReference type="Pfam" id="PF25973">
    <property type="entry name" value="BSH_CzcB"/>
    <property type="match status" value="1"/>
</dbReference>
<dbReference type="Gene3D" id="2.40.50.100">
    <property type="match status" value="1"/>
</dbReference>
<dbReference type="Gene3D" id="2.40.420.20">
    <property type="match status" value="1"/>
</dbReference>
<dbReference type="Gene3D" id="1.10.287.470">
    <property type="entry name" value="Helix hairpin bin"/>
    <property type="match status" value="1"/>
</dbReference>
<organism evidence="3">
    <name type="scientific">hydrothermal vent metagenome</name>
    <dbReference type="NCBI Taxonomy" id="652676"/>
    <lineage>
        <taxon>unclassified sequences</taxon>
        <taxon>metagenomes</taxon>
        <taxon>ecological metagenomes</taxon>
    </lineage>
</organism>
<dbReference type="Pfam" id="PF25989">
    <property type="entry name" value="YknX_C"/>
    <property type="match status" value="1"/>
</dbReference>
<evidence type="ECO:0000259" key="1">
    <source>
        <dbReference type="Pfam" id="PF25973"/>
    </source>
</evidence>
<dbReference type="InterPro" id="IPR058637">
    <property type="entry name" value="YknX-like_C"/>
</dbReference>
<accession>A0A3B0W000</accession>
<feature type="domain" description="CzcB-like barrel-sandwich hybrid" evidence="1">
    <location>
        <begin position="70"/>
        <end position="208"/>
    </location>
</feature>